<gene>
    <name evidence="6" type="ORF">OH136_02605</name>
</gene>
<proteinExistence type="inferred from homology"/>
<dbReference type="InterPro" id="IPR027417">
    <property type="entry name" value="P-loop_NTPase"/>
</dbReference>
<sequence length="228" mass="24377">MTTPPAIHFTGKVQFGGKPLFGPVDITCPAGQWTSILGPSGVGKTTLLRLLLGLETGAQHDGKISASDGEPLAGRIAYMAQSDLLFPWLSLLENVVTGARLRSETPDLDRAHEVIAQVGLAGHEHKKPRALSGGMRQRAALARTLMENRPIVMLDEPLSALDACTRAEMQELLDHALCGKTVIMVTHDPAEACRLSNQIIVMSRGGAELWADTASSDLLMTHMRGLAA</sequence>
<dbReference type="PROSITE" id="PS00211">
    <property type="entry name" value="ABC_TRANSPORTER_1"/>
    <property type="match status" value="1"/>
</dbReference>
<evidence type="ECO:0000256" key="2">
    <source>
        <dbReference type="ARBA" id="ARBA00022448"/>
    </source>
</evidence>
<dbReference type="InterPro" id="IPR017871">
    <property type="entry name" value="ABC_transporter-like_CS"/>
</dbReference>
<comment type="similarity">
    <text evidence="1">Belongs to the ABC transporter superfamily.</text>
</comment>
<dbReference type="PANTHER" id="PTHR42788">
    <property type="entry name" value="TAURINE IMPORT ATP-BINDING PROTEIN-RELATED"/>
    <property type="match status" value="1"/>
</dbReference>
<evidence type="ECO:0000259" key="5">
    <source>
        <dbReference type="PROSITE" id="PS50893"/>
    </source>
</evidence>
<dbReference type="GO" id="GO:0005524">
    <property type="term" value="F:ATP binding"/>
    <property type="evidence" value="ECO:0007669"/>
    <property type="project" value="UniProtKB-KW"/>
</dbReference>
<evidence type="ECO:0000313" key="6">
    <source>
        <dbReference type="EMBL" id="MCV6823435.1"/>
    </source>
</evidence>
<dbReference type="SUPFAM" id="SSF52540">
    <property type="entry name" value="P-loop containing nucleoside triphosphate hydrolases"/>
    <property type="match status" value="1"/>
</dbReference>
<evidence type="ECO:0000313" key="7">
    <source>
        <dbReference type="Proteomes" id="UP001208041"/>
    </source>
</evidence>
<protein>
    <submittedName>
        <fullName evidence="6">ATP-binding cassette domain-containing protein</fullName>
    </submittedName>
</protein>
<dbReference type="Gene3D" id="3.40.50.300">
    <property type="entry name" value="P-loop containing nucleotide triphosphate hydrolases"/>
    <property type="match status" value="1"/>
</dbReference>
<keyword evidence="2" id="KW-0813">Transport</keyword>
<evidence type="ECO:0000256" key="1">
    <source>
        <dbReference type="ARBA" id="ARBA00005417"/>
    </source>
</evidence>
<dbReference type="PANTHER" id="PTHR42788:SF19">
    <property type="entry name" value="ALIPHATIC SULFONATES IMPORT ATP-BINDING PROTEIN SSUB 2"/>
    <property type="match status" value="1"/>
</dbReference>
<evidence type="ECO:0000256" key="3">
    <source>
        <dbReference type="ARBA" id="ARBA00022741"/>
    </source>
</evidence>
<name>A0AAE3IWI2_9RHOB</name>
<organism evidence="6 7">
    <name type="scientific">Halocynthiibacter halioticoli</name>
    <dbReference type="NCBI Taxonomy" id="2986804"/>
    <lineage>
        <taxon>Bacteria</taxon>
        <taxon>Pseudomonadati</taxon>
        <taxon>Pseudomonadota</taxon>
        <taxon>Alphaproteobacteria</taxon>
        <taxon>Rhodobacterales</taxon>
        <taxon>Paracoccaceae</taxon>
        <taxon>Halocynthiibacter</taxon>
    </lineage>
</organism>
<feature type="domain" description="ABC transporter" evidence="5">
    <location>
        <begin position="2"/>
        <end position="223"/>
    </location>
</feature>
<reference evidence="6" key="1">
    <citation type="submission" date="2022-10" db="EMBL/GenBank/DDBJ databases">
        <authorList>
            <person name="Yue Y."/>
        </authorList>
    </citation>
    <scope>NUCLEOTIDE SEQUENCE</scope>
    <source>
        <strain evidence="6">Z654</strain>
    </source>
</reference>
<keyword evidence="3" id="KW-0547">Nucleotide-binding</keyword>
<accession>A0AAE3IWI2</accession>
<keyword evidence="7" id="KW-1185">Reference proteome</keyword>
<dbReference type="SMART" id="SM00382">
    <property type="entry name" value="AAA"/>
    <property type="match status" value="1"/>
</dbReference>
<dbReference type="PROSITE" id="PS50893">
    <property type="entry name" value="ABC_TRANSPORTER_2"/>
    <property type="match status" value="1"/>
</dbReference>
<evidence type="ECO:0000256" key="4">
    <source>
        <dbReference type="ARBA" id="ARBA00022840"/>
    </source>
</evidence>
<dbReference type="GO" id="GO:0016887">
    <property type="term" value="F:ATP hydrolysis activity"/>
    <property type="evidence" value="ECO:0007669"/>
    <property type="project" value="InterPro"/>
</dbReference>
<dbReference type="Pfam" id="PF00005">
    <property type="entry name" value="ABC_tran"/>
    <property type="match status" value="1"/>
</dbReference>
<comment type="caution">
    <text evidence="6">The sequence shown here is derived from an EMBL/GenBank/DDBJ whole genome shotgun (WGS) entry which is preliminary data.</text>
</comment>
<dbReference type="InterPro" id="IPR003439">
    <property type="entry name" value="ABC_transporter-like_ATP-bd"/>
</dbReference>
<dbReference type="AlphaFoldDB" id="A0AAE3IWI2"/>
<keyword evidence="4 6" id="KW-0067">ATP-binding</keyword>
<dbReference type="Proteomes" id="UP001208041">
    <property type="component" value="Unassembled WGS sequence"/>
</dbReference>
<dbReference type="RefSeq" id="WP_263952280.1">
    <property type="nucleotide sequence ID" value="NZ_JAOYFC010000001.1"/>
</dbReference>
<dbReference type="InterPro" id="IPR050166">
    <property type="entry name" value="ABC_transporter_ATP-bind"/>
</dbReference>
<dbReference type="InterPro" id="IPR003593">
    <property type="entry name" value="AAA+_ATPase"/>
</dbReference>
<dbReference type="EMBL" id="JAOYFC010000001">
    <property type="protein sequence ID" value="MCV6823435.1"/>
    <property type="molecule type" value="Genomic_DNA"/>
</dbReference>